<dbReference type="EMBL" id="JPVP01000060">
    <property type="protein sequence ID" value="KGR81852.1"/>
    <property type="molecule type" value="Genomic_DNA"/>
</dbReference>
<sequence length="61" mass="6625">MNDLLQKGYLLYAQPQQSNSNEAGWRFVSDKYTSLGADEIAASKIINAGKLGYVTISGTIN</sequence>
<proteinExistence type="predicted"/>
<organism evidence="1 2">
    <name type="scientific">Lysinibacillus odysseyi 34hs-1 = NBRC 100172</name>
    <dbReference type="NCBI Taxonomy" id="1220589"/>
    <lineage>
        <taxon>Bacteria</taxon>
        <taxon>Bacillati</taxon>
        <taxon>Bacillota</taxon>
        <taxon>Bacilli</taxon>
        <taxon>Bacillales</taxon>
        <taxon>Bacillaceae</taxon>
        <taxon>Lysinibacillus</taxon>
    </lineage>
</organism>
<keyword evidence="2" id="KW-1185">Reference proteome</keyword>
<protein>
    <submittedName>
        <fullName evidence="1">Uncharacterized protein</fullName>
    </submittedName>
</protein>
<name>A0A0A3J489_9BACI</name>
<gene>
    <name evidence="1" type="ORF">CD32_21275</name>
</gene>
<dbReference type="OrthoDB" id="17582at400634"/>
<dbReference type="RefSeq" id="WP_036158843.1">
    <property type="nucleotide sequence ID" value="NZ_AVCX01000001.1"/>
</dbReference>
<dbReference type="Proteomes" id="UP000030437">
    <property type="component" value="Unassembled WGS sequence"/>
</dbReference>
<reference evidence="1 2" key="1">
    <citation type="submission" date="2014-02" db="EMBL/GenBank/DDBJ databases">
        <title>Draft genome sequence of Lysinibacillus odysseyi NBRC 100172.</title>
        <authorList>
            <person name="Zhang F."/>
            <person name="Wang G."/>
            <person name="Zhang L."/>
        </authorList>
    </citation>
    <scope>NUCLEOTIDE SEQUENCE [LARGE SCALE GENOMIC DNA]</scope>
    <source>
        <strain evidence="1 2">NBRC 100172</strain>
    </source>
</reference>
<evidence type="ECO:0000313" key="1">
    <source>
        <dbReference type="EMBL" id="KGR81852.1"/>
    </source>
</evidence>
<accession>A0A0A3J489</accession>
<dbReference type="AlphaFoldDB" id="A0A0A3J489"/>
<evidence type="ECO:0000313" key="2">
    <source>
        <dbReference type="Proteomes" id="UP000030437"/>
    </source>
</evidence>
<comment type="caution">
    <text evidence="1">The sequence shown here is derived from an EMBL/GenBank/DDBJ whole genome shotgun (WGS) entry which is preliminary data.</text>
</comment>